<keyword evidence="3" id="KW-1185">Reference proteome</keyword>
<proteinExistence type="predicted"/>
<accession>A0A6A5VZ64</accession>
<feature type="region of interest" description="Disordered" evidence="1">
    <location>
        <begin position="1"/>
        <end position="38"/>
    </location>
</feature>
<evidence type="ECO:0000313" key="2">
    <source>
        <dbReference type="EMBL" id="KAF1978437.1"/>
    </source>
</evidence>
<organism evidence="2 3">
    <name type="scientific">Bimuria novae-zelandiae CBS 107.79</name>
    <dbReference type="NCBI Taxonomy" id="1447943"/>
    <lineage>
        <taxon>Eukaryota</taxon>
        <taxon>Fungi</taxon>
        <taxon>Dikarya</taxon>
        <taxon>Ascomycota</taxon>
        <taxon>Pezizomycotina</taxon>
        <taxon>Dothideomycetes</taxon>
        <taxon>Pleosporomycetidae</taxon>
        <taxon>Pleosporales</taxon>
        <taxon>Massarineae</taxon>
        <taxon>Didymosphaeriaceae</taxon>
        <taxon>Bimuria</taxon>
    </lineage>
</organism>
<evidence type="ECO:0000256" key="1">
    <source>
        <dbReference type="SAM" id="MobiDB-lite"/>
    </source>
</evidence>
<evidence type="ECO:0000313" key="3">
    <source>
        <dbReference type="Proteomes" id="UP000800036"/>
    </source>
</evidence>
<name>A0A6A5VZ64_9PLEO</name>
<feature type="region of interest" description="Disordered" evidence="1">
    <location>
        <begin position="67"/>
        <end position="92"/>
    </location>
</feature>
<dbReference type="AlphaFoldDB" id="A0A6A5VZ64"/>
<protein>
    <submittedName>
        <fullName evidence="2">Uncharacterized protein</fullName>
    </submittedName>
</protein>
<gene>
    <name evidence="2" type="ORF">BU23DRAFT_549877</name>
</gene>
<dbReference type="EMBL" id="ML976660">
    <property type="protein sequence ID" value="KAF1978437.1"/>
    <property type="molecule type" value="Genomic_DNA"/>
</dbReference>
<reference evidence="2" key="1">
    <citation type="journal article" date="2020" name="Stud. Mycol.">
        <title>101 Dothideomycetes genomes: a test case for predicting lifestyles and emergence of pathogens.</title>
        <authorList>
            <person name="Haridas S."/>
            <person name="Albert R."/>
            <person name="Binder M."/>
            <person name="Bloem J."/>
            <person name="Labutti K."/>
            <person name="Salamov A."/>
            <person name="Andreopoulos B."/>
            <person name="Baker S."/>
            <person name="Barry K."/>
            <person name="Bills G."/>
            <person name="Bluhm B."/>
            <person name="Cannon C."/>
            <person name="Castanera R."/>
            <person name="Culley D."/>
            <person name="Daum C."/>
            <person name="Ezra D."/>
            <person name="Gonzalez J."/>
            <person name="Henrissat B."/>
            <person name="Kuo A."/>
            <person name="Liang C."/>
            <person name="Lipzen A."/>
            <person name="Lutzoni F."/>
            <person name="Magnuson J."/>
            <person name="Mondo S."/>
            <person name="Nolan M."/>
            <person name="Ohm R."/>
            <person name="Pangilinan J."/>
            <person name="Park H.-J."/>
            <person name="Ramirez L."/>
            <person name="Alfaro M."/>
            <person name="Sun H."/>
            <person name="Tritt A."/>
            <person name="Yoshinaga Y."/>
            <person name="Zwiers L.-H."/>
            <person name="Turgeon B."/>
            <person name="Goodwin S."/>
            <person name="Spatafora J."/>
            <person name="Crous P."/>
            <person name="Grigoriev I."/>
        </authorList>
    </citation>
    <scope>NUCLEOTIDE SEQUENCE</scope>
    <source>
        <strain evidence="2">CBS 107.79</strain>
    </source>
</reference>
<sequence length="103" mass="11379">MGRPTVLQASQSNTVRDHNWRPRPPPTTHSRRRTRASSARARLAVVGGGTYPLCLWSGNRLPRQESFTAAAKRLRPSPGGQPVRKQRAPPLQLSIIAQASQHL</sequence>
<dbReference type="Proteomes" id="UP000800036">
    <property type="component" value="Unassembled WGS sequence"/>
</dbReference>